<keyword evidence="4 8" id="KW-0032">Aminotransferase</keyword>
<accession>A0AAN6LUB3</accession>
<evidence type="ECO:0000256" key="2">
    <source>
        <dbReference type="ARBA" id="ARBA00007441"/>
    </source>
</evidence>
<dbReference type="InterPro" id="IPR004839">
    <property type="entry name" value="Aminotransferase_I/II_large"/>
</dbReference>
<dbReference type="AlphaFoldDB" id="A0AAN6LUB3"/>
<comment type="miscellaneous">
    <text evidence="8">In eukaryotes there are cytoplasmic, mitochondrial and chloroplastic isozymes.</text>
</comment>
<dbReference type="SUPFAM" id="SSF53383">
    <property type="entry name" value="PLP-dependent transferases"/>
    <property type="match status" value="1"/>
</dbReference>
<evidence type="ECO:0000256" key="9">
    <source>
        <dbReference type="SAM" id="MobiDB-lite"/>
    </source>
</evidence>
<evidence type="ECO:0000256" key="6">
    <source>
        <dbReference type="ARBA" id="ARBA00022898"/>
    </source>
</evidence>
<dbReference type="Proteomes" id="UP001280581">
    <property type="component" value="Unassembled WGS sequence"/>
</dbReference>
<evidence type="ECO:0000256" key="7">
    <source>
        <dbReference type="ARBA" id="ARBA00023242"/>
    </source>
</evidence>
<keyword evidence="6" id="KW-0663">Pyridoxal phosphate</keyword>
<dbReference type="GO" id="GO:0030170">
    <property type="term" value="F:pyridoxal phosphate binding"/>
    <property type="evidence" value="ECO:0007669"/>
    <property type="project" value="InterPro"/>
</dbReference>
<comment type="subunit">
    <text evidence="3 8">Homodimer.</text>
</comment>
<dbReference type="CDD" id="cd00609">
    <property type="entry name" value="AAT_like"/>
    <property type="match status" value="1"/>
</dbReference>
<dbReference type="Pfam" id="PF04082">
    <property type="entry name" value="Fungal_trans"/>
    <property type="match status" value="1"/>
</dbReference>
<reference evidence="11 12" key="1">
    <citation type="submission" date="2021-02" db="EMBL/GenBank/DDBJ databases">
        <title>Genome assembly of Pseudopithomyces chartarum.</title>
        <authorList>
            <person name="Jauregui R."/>
            <person name="Singh J."/>
            <person name="Voisey C."/>
        </authorList>
    </citation>
    <scope>NUCLEOTIDE SEQUENCE [LARGE SCALE GENOMIC DNA]</scope>
    <source>
        <strain evidence="11 12">AGR01</strain>
    </source>
</reference>
<dbReference type="Gene3D" id="3.40.640.10">
    <property type="entry name" value="Type I PLP-dependent aspartate aminotransferase-like (Major domain)"/>
    <property type="match status" value="2"/>
</dbReference>
<organism evidence="11 12">
    <name type="scientific">Pseudopithomyces chartarum</name>
    <dbReference type="NCBI Taxonomy" id="1892770"/>
    <lineage>
        <taxon>Eukaryota</taxon>
        <taxon>Fungi</taxon>
        <taxon>Dikarya</taxon>
        <taxon>Ascomycota</taxon>
        <taxon>Pezizomycotina</taxon>
        <taxon>Dothideomycetes</taxon>
        <taxon>Pleosporomycetidae</taxon>
        <taxon>Pleosporales</taxon>
        <taxon>Massarineae</taxon>
        <taxon>Didymosphaeriaceae</taxon>
        <taxon>Pseudopithomyces</taxon>
    </lineage>
</organism>
<dbReference type="GO" id="GO:0006351">
    <property type="term" value="P:DNA-templated transcription"/>
    <property type="evidence" value="ECO:0007669"/>
    <property type="project" value="InterPro"/>
</dbReference>
<proteinExistence type="inferred from homology"/>
<dbReference type="GO" id="GO:0006520">
    <property type="term" value="P:amino acid metabolic process"/>
    <property type="evidence" value="ECO:0007669"/>
    <property type="project" value="InterPro"/>
</dbReference>
<evidence type="ECO:0000259" key="10">
    <source>
        <dbReference type="SMART" id="SM00906"/>
    </source>
</evidence>
<evidence type="ECO:0000256" key="4">
    <source>
        <dbReference type="ARBA" id="ARBA00022576"/>
    </source>
</evidence>
<dbReference type="InterPro" id="IPR015422">
    <property type="entry name" value="PyrdxlP-dep_Trfase_small"/>
</dbReference>
<feature type="region of interest" description="Disordered" evidence="9">
    <location>
        <begin position="371"/>
        <end position="442"/>
    </location>
</feature>
<dbReference type="PRINTS" id="PR00799">
    <property type="entry name" value="TRANSAMINASE"/>
</dbReference>
<dbReference type="PROSITE" id="PS00105">
    <property type="entry name" value="AA_TRANSFER_CLASS_1"/>
    <property type="match status" value="1"/>
</dbReference>
<gene>
    <name evidence="11" type="ORF">GRF29_161g958561</name>
</gene>
<dbReference type="EMBL" id="WVTA01000014">
    <property type="protein sequence ID" value="KAK3202375.1"/>
    <property type="molecule type" value="Genomic_DNA"/>
</dbReference>
<feature type="domain" description="Xylanolytic transcriptional activator regulatory" evidence="10">
    <location>
        <begin position="629"/>
        <end position="702"/>
    </location>
</feature>
<protein>
    <recommendedName>
        <fullName evidence="8">Aspartate aminotransferase</fullName>
        <ecNumber evidence="8">2.6.1.1</ecNumber>
    </recommendedName>
</protein>
<comment type="cofactor">
    <cofactor evidence="1">
        <name>pyridoxal 5'-phosphate</name>
        <dbReference type="ChEBI" id="CHEBI:597326"/>
    </cofactor>
</comment>
<name>A0AAN6LUB3_9PLEO</name>
<keyword evidence="12" id="KW-1185">Reference proteome</keyword>
<dbReference type="Pfam" id="PF00155">
    <property type="entry name" value="Aminotran_1_2"/>
    <property type="match status" value="1"/>
</dbReference>
<dbReference type="InterPro" id="IPR004838">
    <property type="entry name" value="NHTrfase_class1_PyrdxlP-BS"/>
</dbReference>
<dbReference type="Gene3D" id="3.90.1150.10">
    <property type="entry name" value="Aspartate Aminotransferase, domain 1"/>
    <property type="match status" value="2"/>
</dbReference>
<comment type="caution">
    <text evidence="11">The sequence shown here is derived from an EMBL/GenBank/DDBJ whole genome shotgun (WGS) entry which is preliminary data.</text>
</comment>
<keyword evidence="7" id="KW-0539">Nucleus</keyword>
<dbReference type="GO" id="GO:0003677">
    <property type="term" value="F:DNA binding"/>
    <property type="evidence" value="ECO:0007669"/>
    <property type="project" value="InterPro"/>
</dbReference>
<dbReference type="GO" id="GO:0008270">
    <property type="term" value="F:zinc ion binding"/>
    <property type="evidence" value="ECO:0007669"/>
    <property type="project" value="InterPro"/>
</dbReference>
<keyword evidence="5 8" id="KW-0808">Transferase</keyword>
<dbReference type="InterPro" id="IPR015421">
    <property type="entry name" value="PyrdxlP-dep_Trfase_major"/>
</dbReference>
<evidence type="ECO:0000313" key="12">
    <source>
        <dbReference type="Proteomes" id="UP001280581"/>
    </source>
</evidence>
<dbReference type="InterPro" id="IPR000796">
    <property type="entry name" value="Asp_trans"/>
</dbReference>
<dbReference type="InterPro" id="IPR015424">
    <property type="entry name" value="PyrdxlP-dep_Trfase"/>
</dbReference>
<dbReference type="PANTHER" id="PTHR11879">
    <property type="entry name" value="ASPARTATE AMINOTRANSFERASE"/>
    <property type="match status" value="1"/>
</dbReference>
<sequence>MFRTVLPSPDDPVYLLSQRVRADASKEKIDLGVGVYRNEQSQYHELHALKAAKKILAQRDANHDYEVTTGNAQFLKHAQEVIFGRINPKLEAGKVTSVQAISGTGSIHLAALFLRRNSAFEGKKVYIGTPAWGNYVPLFNLVGFEVISYNHYDPIRGTVDFDSVMAAVRQAPKGSIFVLQGCCHNPSGADFSREQWNELSDIMKEKGQFPLFDMAYQGLGSSLDDDAYGIRLFRDKSFELIACQSFSKNFGLYGERVGVLHAAYGSRLVDIVLSDKELTQDWEKELATMQQRLADNRRKLHTELVEKRKAQGNWAPILSSKGLFCFLPLTATQCERLASEFHVEQRRAFKRSSNAYLSDLQQKIARLERIQAGSGATSSAQHHEPHEHVQVRDSHMEHLLHEASAGEPHETSPGNTRENTPWREGQAEGPELTNPLLESPSKFMSSSSGRSFYLGTSSNWSFHGQVLNVVHQHIRSTPLPGADMLFDGSAYNLPWDGTRSLPETNAPIIPSIDYAIFLINAVKFHCGQLVHFFDEEEFHAKLHAFYGSAEPNRTSDSLWYVQYLLIIAFGRTLVQRKHRESKPPGADYFVHALQLLPDNNRLCREPLVATEILCGIALYLQALDIRNAAHVTIGQAMRIALAEGMHTDMPIAELGEAFVQRSRRIWWSIYILDRQMSSQMGVPQSIRDDDITCQLTHFPGSSQRTAALKMQIRLARVYADIARSVYGSKGRLRKKFVISIKSILEDMAMIAEELRKSFPLHADERFGGISRLPAHLHLMYYQAFEAPKEVGALVSSLKIRPLLTMSLDASQKILNILESLQDQDLLETFLPWDLDSLFVSTMILVLIRFVDSSLSEDSIVWLNKAFGFLDTMTANGNKIAEFRCAELRKLEEMLSEYSNNRTPLQLPAAQPQTSISNHQQVAPEQQPLTERYFIPPGIHSPQTMMNPEELGMYPVFSDESSGFGDDLTTEQILAVAESMDLGGTDWFNTFGTMDSFETVDSLHPAQTM</sequence>
<dbReference type="EC" id="2.6.1.1" evidence="8"/>
<dbReference type="CDD" id="cd12148">
    <property type="entry name" value="fungal_TF_MHR"/>
    <property type="match status" value="1"/>
</dbReference>
<comment type="catalytic activity">
    <reaction evidence="8">
        <text>L-aspartate + 2-oxoglutarate = oxaloacetate + L-glutamate</text>
        <dbReference type="Rhea" id="RHEA:21824"/>
        <dbReference type="ChEBI" id="CHEBI:16452"/>
        <dbReference type="ChEBI" id="CHEBI:16810"/>
        <dbReference type="ChEBI" id="CHEBI:29985"/>
        <dbReference type="ChEBI" id="CHEBI:29991"/>
        <dbReference type="EC" id="2.6.1.1"/>
    </reaction>
</comment>
<evidence type="ECO:0000256" key="8">
    <source>
        <dbReference type="RuleBase" id="RU000480"/>
    </source>
</evidence>
<dbReference type="GO" id="GO:0004069">
    <property type="term" value="F:L-aspartate:2-oxoglutarate aminotransferase activity"/>
    <property type="evidence" value="ECO:0007669"/>
    <property type="project" value="UniProtKB-EC"/>
</dbReference>
<evidence type="ECO:0000256" key="5">
    <source>
        <dbReference type="ARBA" id="ARBA00022679"/>
    </source>
</evidence>
<dbReference type="PANTHER" id="PTHR11879:SF55">
    <property type="entry name" value="GLUTAMATE OXALOACETATE TRANSAMINASE 1, ISOFORM B"/>
    <property type="match status" value="1"/>
</dbReference>
<evidence type="ECO:0000256" key="1">
    <source>
        <dbReference type="ARBA" id="ARBA00001933"/>
    </source>
</evidence>
<evidence type="ECO:0000256" key="3">
    <source>
        <dbReference type="ARBA" id="ARBA00011738"/>
    </source>
</evidence>
<feature type="compositionally biased region" description="Basic and acidic residues" evidence="9">
    <location>
        <begin position="381"/>
        <end position="401"/>
    </location>
</feature>
<dbReference type="SMART" id="SM00906">
    <property type="entry name" value="Fungal_trans"/>
    <property type="match status" value="1"/>
</dbReference>
<dbReference type="InterPro" id="IPR007219">
    <property type="entry name" value="XnlR_reg_dom"/>
</dbReference>
<comment type="similarity">
    <text evidence="2">Belongs to the class-I pyridoxal-phosphate-dependent aminotransferase family.</text>
</comment>
<evidence type="ECO:0000313" key="11">
    <source>
        <dbReference type="EMBL" id="KAK3202375.1"/>
    </source>
</evidence>